<dbReference type="InterPro" id="IPR018063">
    <property type="entry name" value="SAM_MeTrfase_RsmI_CS"/>
</dbReference>
<keyword evidence="10" id="KW-1185">Reference proteome</keyword>
<dbReference type="eggNOG" id="COG0313">
    <property type="taxonomic scope" value="Bacteria"/>
</dbReference>
<evidence type="ECO:0000313" key="10">
    <source>
        <dbReference type="Proteomes" id="UP000007382"/>
    </source>
</evidence>
<dbReference type="FunFam" id="3.40.1010.10:FF:000007">
    <property type="entry name" value="Ribosomal RNA small subunit methyltransferase I"/>
    <property type="match status" value="1"/>
</dbReference>
<comment type="function">
    <text evidence="6">Catalyzes the 2'-O-methylation of the ribose of cytidine 1402 (C1402) in 16S rRNA.</text>
</comment>
<name>I0ILE9_LEPFC</name>
<dbReference type="GO" id="GO:0070677">
    <property type="term" value="F:rRNA (cytosine-2'-O-)-methyltransferase activity"/>
    <property type="evidence" value="ECO:0007669"/>
    <property type="project" value="UniProtKB-UniRule"/>
</dbReference>
<dbReference type="OrthoDB" id="9809084at2"/>
<dbReference type="Proteomes" id="UP000007382">
    <property type="component" value="Chromosome"/>
</dbReference>
<dbReference type="PANTHER" id="PTHR46111:SF1">
    <property type="entry name" value="RIBOSOMAL RNA SMALL SUBUNIT METHYLTRANSFERASE I"/>
    <property type="match status" value="1"/>
</dbReference>
<dbReference type="InterPro" id="IPR014776">
    <property type="entry name" value="4pyrrole_Mease_sub2"/>
</dbReference>
<proteinExistence type="inferred from homology"/>
<evidence type="ECO:0000259" key="8">
    <source>
        <dbReference type="Pfam" id="PF00590"/>
    </source>
</evidence>
<evidence type="ECO:0000256" key="2">
    <source>
        <dbReference type="ARBA" id="ARBA00022552"/>
    </source>
</evidence>
<reference evidence="9 10" key="1">
    <citation type="journal article" date="2012" name="J. Bacteriol.">
        <title>Complete Genome Sequence of Leptospirillum ferrooxidans Strain C2-3, Isolated from a Fresh Volcanic Ash Deposit on the Island of Miyake, Japan.</title>
        <authorList>
            <person name="Fujimura R."/>
            <person name="Sato Y."/>
            <person name="Nishizawa T."/>
            <person name="Oshima K."/>
            <person name="Kim S.-W."/>
            <person name="Hattori M."/>
            <person name="Kamijo T."/>
            <person name="Ohta H."/>
        </authorList>
    </citation>
    <scope>NUCLEOTIDE SEQUENCE [LARGE SCALE GENOMIC DNA]</scope>
    <source>
        <strain evidence="9 10">C2-3</strain>
    </source>
</reference>
<dbReference type="HOGENOM" id="CLU_044779_4_0_0"/>
<dbReference type="PANTHER" id="PTHR46111">
    <property type="entry name" value="RIBOSOMAL RNA SMALL SUBUNIT METHYLTRANSFERASE I"/>
    <property type="match status" value="1"/>
</dbReference>
<dbReference type="Gene3D" id="3.30.950.10">
    <property type="entry name" value="Methyltransferase, Cobalt-precorrin-4 Transmethylase, Domain 2"/>
    <property type="match status" value="1"/>
</dbReference>
<dbReference type="CDD" id="cd11648">
    <property type="entry name" value="RsmI"/>
    <property type="match status" value="1"/>
</dbReference>
<dbReference type="NCBIfam" id="TIGR00096">
    <property type="entry name" value="16S rRNA (cytidine(1402)-2'-O)-methyltransferase"/>
    <property type="match status" value="1"/>
</dbReference>
<comment type="similarity">
    <text evidence="6">Belongs to the methyltransferase superfamily. RsmI family.</text>
</comment>
<dbReference type="SUPFAM" id="SSF53790">
    <property type="entry name" value="Tetrapyrrole methylase"/>
    <property type="match status" value="1"/>
</dbReference>
<evidence type="ECO:0000256" key="5">
    <source>
        <dbReference type="ARBA" id="ARBA00022691"/>
    </source>
</evidence>
<dbReference type="Pfam" id="PF00590">
    <property type="entry name" value="TP_methylase"/>
    <property type="match status" value="1"/>
</dbReference>
<comment type="subcellular location">
    <subcellularLocation>
        <location evidence="6">Cytoplasm</location>
    </subcellularLocation>
</comment>
<evidence type="ECO:0000256" key="7">
    <source>
        <dbReference type="SAM" id="MobiDB-lite"/>
    </source>
</evidence>
<dbReference type="InterPro" id="IPR008189">
    <property type="entry name" value="rRNA_ssu_MeTfrase_I"/>
</dbReference>
<dbReference type="Gene3D" id="3.40.1010.10">
    <property type="entry name" value="Cobalt-precorrin-4 Transmethylase, Domain 1"/>
    <property type="match status" value="1"/>
</dbReference>
<dbReference type="KEGG" id="lfc:LFE_0377"/>
<keyword evidence="5 6" id="KW-0949">S-adenosyl-L-methionine</keyword>
<dbReference type="AlphaFoldDB" id="I0ILE9"/>
<dbReference type="PROSITE" id="PS01296">
    <property type="entry name" value="RSMI"/>
    <property type="match status" value="1"/>
</dbReference>
<dbReference type="InterPro" id="IPR035996">
    <property type="entry name" value="4pyrrol_Methylase_sf"/>
</dbReference>
<dbReference type="InterPro" id="IPR000878">
    <property type="entry name" value="4pyrrol_Mease"/>
</dbReference>
<dbReference type="InterPro" id="IPR014777">
    <property type="entry name" value="4pyrrole_Mease_sub1"/>
</dbReference>
<dbReference type="FunFam" id="3.30.950.10:FF:000002">
    <property type="entry name" value="Ribosomal RNA small subunit methyltransferase I"/>
    <property type="match status" value="1"/>
</dbReference>
<dbReference type="GO" id="GO:0005737">
    <property type="term" value="C:cytoplasm"/>
    <property type="evidence" value="ECO:0007669"/>
    <property type="project" value="UniProtKB-SubCell"/>
</dbReference>
<comment type="catalytic activity">
    <reaction evidence="6">
        <text>cytidine(1402) in 16S rRNA + S-adenosyl-L-methionine = 2'-O-methylcytidine(1402) in 16S rRNA + S-adenosyl-L-homocysteine + H(+)</text>
        <dbReference type="Rhea" id="RHEA:42924"/>
        <dbReference type="Rhea" id="RHEA-COMP:10285"/>
        <dbReference type="Rhea" id="RHEA-COMP:10286"/>
        <dbReference type="ChEBI" id="CHEBI:15378"/>
        <dbReference type="ChEBI" id="CHEBI:57856"/>
        <dbReference type="ChEBI" id="CHEBI:59789"/>
        <dbReference type="ChEBI" id="CHEBI:74495"/>
        <dbReference type="ChEBI" id="CHEBI:82748"/>
        <dbReference type="EC" id="2.1.1.198"/>
    </reaction>
</comment>
<evidence type="ECO:0000256" key="4">
    <source>
        <dbReference type="ARBA" id="ARBA00022679"/>
    </source>
</evidence>
<dbReference type="STRING" id="1162668.LFE_0377"/>
<evidence type="ECO:0000313" key="9">
    <source>
        <dbReference type="EMBL" id="BAM06098.1"/>
    </source>
</evidence>
<reference evidence="10" key="2">
    <citation type="submission" date="2012-03" db="EMBL/GenBank/DDBJ databases">
        <title>The complete genome sequence of the pioneer microbe on fresh volcanic deposit, Leptospirillum ferrooxidans strain C2-3.</title>
        <authorList>
            <person name="Fujimura R."/>
            <person name="Sato Y."/>
            <person name="Nishizawa T."/>
            <person name="Nanba K."/>
            <person name="Oshima K."/>
            <person name="Hattori M."/>
            <person name="Kamijo T."/>
            <person name="Ohta H."/>
        </authorList>
    </citation>
    <scope>NUCLEOTIDE SEQUENCE [LARGE SCALE GENOMIC DNA]</scope>
    <source>
        <strain evidence="10">C2-3</strain>
    </source>
</reference>
<evidence type="ECO:0000256" key="1">
    <source>
        <dbReference type="ARBA" id="ARBA00022490"/>
    </source>
</evidence>
<dbReference type="PATRIC" id="fig|1162668.3.peg.441"/>
<keyword evidence="3 6" id="KW-0489">Methyltransferase</keyword>
<feature type="domain" description="Tetrapyrrole methylase" evidence="8">
    <location>
        <begin position="20"/>
        <end position="218"/>
    </location>
</feature>
<accession>I0ILE9</accession>
<protein>
    <recommendedName>
        <fullName evidence="6">Ribosomal RNA small subunit methyltransferase I</fullName>
        <ecNumber evidence="6">2.1.1.198</ecNumber>
    </recommendedName>
    <alternativeName>
        <fullName evidence="6">16S rRNA 2'-O-ribose C1402 methyltransferase</fullName>
    </alternativeName>
    <alternativeName>
        <fullName evidence="6">rRNA (cytidine-2'-O-)-methyltransferase RsmI</fullName>
    </alternativeName>
</protein>
<keyword evidence="1 6" id="KW-0963">Cytoplasm</keyword>
<sequence>MDSILTEKGIMYDHPGQGALYIVSTPIGNLSDITVRALKVLQSVGLVASEDTRVTRSLMTHHQIPTPLVSYHAHNQEEKIPLFLDRLKNGISIALVSDAGTPLISDPGSELVRRTIEAGFCVHPVPGPSSVLSALVSSGIEPGRFLFDGFLPRTPGEIRKRLERVKEYDGALVFLESPHRVLKTLLLMQEVLGDRGASVHREMTKAFESVTRGVLSEVSAILSRKPLKGEFTIVVAGKEREKGRKRVNRYPRESDSHEGVDPVEEAGASGEDDGLFDFELEGV</sequence>
<feature type="compositionally biased region" description="Basic and acidic residues" evidence="7">
    <location>
        <begin position="250"/>
        <end position="260"/>
    </location>
</feature>
<feature type="region of interest" description="Disordered" evidence="7">
    <location>
        <begin position="242"/>
        <end position="276"/>
    </location>
</feature>
<dbReference type="RefSeq" id="WP_014448591.1">
    <property type="nucleotide sequence ID" value="NC_017094.1"/>
</dbReference>
<evidence type="ECO:0000256" key="3">
    <source>
        <dbReference type="ARBA" id="ARBA00022603"/>
    </source>
</evidence>
<keyword evidence="4 6" id="KW-0808">Transferase</keyword>
<keyword evidence="2 6" id="KW-0698">rRNA processing</keyword>
<dbReference type="PIRSF" id="PIRSF005917">
    <property type="entry name" value="MTase_YraL"/>
    <property type="match status" value="1"/>
</dbReference>
<dbReference type="HAMAP" id="MF_01877">
    <property type="entry name" value="16SrRNA_methyltr_I"/>
    <property type="match status" value="1"/>
</dbReference>
<organism evidence="9 10">
    <name type="scientific">Leptospirillum ferrooxidans (strain C2-3)</name>
    <dbReference type="NCBI Taxonomy" id="1162668"/>
    <lineage>
        <taxon>Bacteria</taxon>
        <taxon>Pseudomonadati</taxon>
        <taxon>Nitrospirota</taxon>
        <taxon>Nitrospiria</taxon>
        <taxon>Nitrospirales</taxon>
        <taxon>Nitrospiraceae</taxon>
        <taxon>Leptospirillum</taxon>
    </lineage>
</organism>
<dbReference type="EC" id="2.1.1.198" evidence="6"/>
<gene>
    <name evidence="6" type="primary">rsmI</name>
    <name evidence="9" type="ordered locus">LFE_0377</name>
</gene>
<evidence type="ECO:0000256" key="6">
    <source>
        <dbReference type="HAMAP-Rule" id="MF_01877"/>
    </source>
</evidence>
<dbReference type="EMBL" id="AP012342">
    <property type="protein sequence ID" value="BAM06098.1"/>
    <property type="molecule type" value="Genomic_DNA"/>
</dbReference>